<feature type="transmembrane region" description="Helical" evidence="1">
    <location>
        <begin position="24"/>
        <end position="42"/>
    </location>
</feature>
<dbReference type="KEGG" id="fcj:RN605_12365"/>
<dbReference type="Proteomes" id="UP001304515">
    <property type="component" value="Chromosome"/>
</dbReference>
<keyword evidence="4" id="KW-1185">Reference proteome</keyword>
<evidence type="ECO:0000313" key="4">
    <source>
        <dbReference type="Proteomes" id="UP001304515"/>
    </source>
</evidence>
<evidence type="ECO:0008006" key="5">
    <source>
        <dbReference type="Google" id="ProtNLM"/>
    </source>
</evidence>
<accession>A0AA96EWY1</accession>
<sequence>MEENNTQAWEPEKTTWQKIRSNKFFPLFLMAFNVLFFFHILPPEIAEEYSISLGILGGVITLILSFWSVLSFVTDEVWEKTYLGFSLVCISSLFVFGYFFISKTVSFSSEELNKNGVYTEASIIDKTRIYGRRGKTIESMRVQFKTEKGEFANAEISITPYQYEQFYEGMVIPIKYSSKYPNIACIAYNKNESQETNQSSKDSLIYQQYKMIYGEEKAKKILEARKNN</sequence>
<name>A0AA96J594_9FLAO</name>
<evidence type="ECO:0000313" key="3">
    <source>
        <dbReference type="EMBL" id="WNM21463.1"/>
    </source>
</evidence>
<keyword evidence="1" id="KW-0472">Membrane</keyword>
<accession>A0AA96J594</accession>
<evidence type="ECO:0000313" key="2">
    <source>
        <dbReference type="EMBL" id="WNM20074.1"/>
    </source>
</evidence>
<dbReference type="EMBL" id="CP134890">
    <property type="protein sequence ID" value="WNM21463.1"/>
    <property type="molecule type" value="Genomic_DNA"/>
</dbReference>
<evidence type="ECO:0000256" key="1">
    <source>
        <dbReference type="SAM" id="Phobius"/>
    </source>
</evidence>
<proteinExistence type="predicted"/>
<organism evidence="3 4">
    <name type="scientific">Flavobacterium capsici</name>
    <dbReference type="NCBI Taxonomy" id="3075618"/>
    <lineage>
        <taxon>Bacteria</taxon>
        <taxon>Pseudomonadati</taxon>
        <taxon>Bacteroidota</taxon>
        <taxon>Flavobacteriia</taxon>
        <taxon>Flavobacteriales</taxon>
        <taxon>Flavobacteriaceae</taxon>
        <taxon>Flavobacterium</taxon>
    </lineage>
</organism>
<reference evidence="3 4" key="1">
    <citation type="submission" date="2023-09" db="EMBL/GenBank/DDBJ databases">
        <title>Flavobacterium sp. a novel bacteria isolate from Pepper rhizosphere.</title>
        <authorList>
            <person name="Peng Y."/>
            <person name="Lee J."/>
        </authorList>
    </citation>
    <scope>NUCLEOTIDE SEQUENCE [LARGE SCALE GENOMIC DNA]</scope>
    <source>
        <strain evidence="2">PMR2A8</strain>
        <strain evidence="3 4">PMTSA4</strain>
    </source>
</reference>
<dbReference type="RefSeq" id="WP_313325185.1">
    <property type="nucleotide sequence ID" value="NZ_CP134878.1"/>
</dbReference>
<feature type="transmembrane region" description="Helical" evidence="1">
    <location>
        <begin position="82"/>
        <end position="101"/>
    </location>
</feature>
<dbReference type="AlphaFoldDB" id="A0AA96J594"/>
<feature type="transmembrane region" description="Helical" evidence="1">
    <location>
        <begin position="49"/>
        <end position="70"/>
    </location>
</feature>
<keyword evidence="1" id="KW-1133">Transmembrane helix</keyword>
<dbReference type="EMBL" id="CP134878">
    <property type="protein sequence ID" value="WNM20074.1"/>
    <property type="molecule type" value="Genomic_DNA"/>
</dbReference>
<gene>
    <name evidence="3" type="ORF">RN605_12365</name>
    <name evidence="2" type="ORF">RN608_05195</name>
</gene>
<keyword evidence="1" id="KW-0812">Transmembrane</keyword>
<protein>
    <recommendedName>
        <fullName evidence="5">DUF3592 domain-containing protein</fullName>
    </recommendedName>
</protein>